<dbReference type="InterPro" id="IPR052895">
    <property type="entry name" value="HetReg/Transcr_Mod"/>
</dbReference>
<evidence type="ECO:0000256" key="1">
    <source>
        <dbReference type="SAM" id="MobiDB-lite"/>
    </source>
</evidence>
<gene>
    <name evidence="3" type="ORF">FB567DRAFT_573932</name>
</gene>
<keyword evidence="4" id="KW-1185">Reference proteome</keyword>
<feature type="region of interest" description="Disordered" evidence="1">
    <location>
        <begin position="1"/>
        <end position="20"/>
    </location>
</feature>
<name>A0A8K0VRL7_9PLEO</name>
<comment type="caution">
    <text evidence="3">The sequence shown here is derived from an EMBL/GenBank/DDBJ whole genome shotgun (WGS) entry which is preliminary data.</text>
</comment>
<dbReference type="PANTHER" id="PTHR24148">
    <property type="entry name" value="ANKYRIN REPEAT DOMAIN-CONTAINING PROTEIN 39 HOMOLOG-RELATED"/>
    <property type="match status" value="1"/>
</dbReference>
<organism evidence="3 4">
    <name type="scientific">Paraphoma chrysanthemicola</name>
    <dbReference type="NCBI Taxonomy" id="798071"/>
    <lineage>
        <taxon>Eukaryota</taxon>
        <taxon>Fungi</taxon>
        <taxon>Dikarya</taxon>
        <taxon>Ascomycota</taxon>
        <taxon>Pezizomycotina</taxon>
        <taxon>Dothideomycetes</taxon>
        <taxon>Pleosporomycetidae</taxon>
        <taxon>Pleosporales</taxon>
        <taxon>Pleosporineae</taxon>
        <taxon>Phaeosphaeriaceae</taxon>
        <taxon>Paraphoma</taxon>
    </lineage>
</organism>
<dbReference type="AlphaFoldDB" id="A0A8K0VRL7"/>
<protein>
    <recommendedName>
        <fullName evidence="2">Heterokaryon incompatibility domain-containing protein</fullName>
    </recommendedName>
</protein>
<dbReference type="PANTHER" id="PTHR24148:SF64">
    <property type="entry name" value="HETEROKARYON INCOMPATIBILITY DOMAIN-CONTAINING PROTEIN"/>
    <property type="match status" value="1"/>
</dbReference>
<dbReference type="Proteomes" id="UP000813461">
    <property type="component" value="Unassembled WGS sequence"/>
</dbReference>
<dbReference type="OrthoDB" id="3799645at2759"/>
<feature type="domain" description="Heterokaryon incompatibility" evidence="2">
    <location>
        <begin position="55"/>
        <end position="122"/>
    </location>
</feature>
<evidence type="ECO:0000259" key="2">
    <source>
        <dbReference type="Pfam" id="PF06985"/>
    </source>
</evidence>
<dbReference type="InterPro" id="IPR010730">
    <property type="entry name" value="HET"/>
</dbReference>
<proteinExistence type="predicted"/>
<dbReference type="EMBL" id="JAGMVJ010000032">
    <property type="protein sequence ID" value="KAH7068470.1"/>
    <property type="molecule type" value="Genomic_DNA"/>
</dbReference>
<accession>A0A8K0VRL7</accession>
<evidence type="ECO:0000313" key="3">
    <source>
        <dbReference type="EMBL" id="KAH7068470.1"/>
    </source>
</evidence>
<dbReference type="Pfam" id="PF06985">
    <property type="entry name" value="HET"/>
    <property type="match status" value="1"/>
</dbReference>
<sequence length="579" mass="65281">MFLSPASARRDPQHVDYPSSPLSQGSIRLIRLLPGHWTDPIRCDLFERAQSNTSYKALSYVWGSRNVSRRILLNRRLFQVTVNLEDALRHLREQYSDKENGLILLADALCIYQEDTEERTHQHLSEVAALQVATSDADTSDAKVGAEHRMQLLERVRRLMHPPFTPWWSRIWVVQEVVVAPEILLVYGGVSAPWNMLSLAMSNYIRHSFSCCASFVNTLPTDQTKVLDNCGSSIRIIEELRRGQEVYALPSGAIGGEYLSQYTLQRLLRKFRNRQASDPRDKVFALLNIARPPAAGSAMIPDYSLSEASVFCRANLECIYGSGNLSVFSIDLGRKYRSDLPSWVPDWGAPGGSTYDIRVEAVNLYDSCPLEAALVDNLIEEVMFGGHTPGIARDTLSNWWTAVCGIDWKDDTWKNEPPEAISYMREIACLMESHHGEATRDLTQAQNEAGRYDQQASWQDVKRRAIVRLEQKYGPDLTKCGDIQKDMVAPVDVTVAAMTTSRRLIISHNYVGLGAVDAQVGDEIHVAAGGRTPLVLRPATREHAHRDAKFEIVGDCYIQDQMDGEMVDEQQDWEKIWLV</sequence>
<dbReference type="Pfam" id="PF26639">
    <property type="entry name" value="Het-6_barrel"/>
    <property type="match status" value="1"/>
</dbReference>
<evidence type="ECO:0000313" key="4">
    <source>
        <dbReference type="Proteomes" id="UP000813461"/>
    </source>
</evidence>
<reference evidence="3" key="1">
    <citation type="journal article" date="2021" name="Nat. Commun.">
        <title>Genetic determinants of endophytism in the Arabidopsis root mycobiome.</title>
        <authorList>
            <person name="Mesny F."/>
            <person name="Miyauchi S."/>
            <person name="Thiergart T."/>
            <person name="Pickel B."/>
            <person name="Atanasova L."/>
            <person name="Karlsson M."/>
            <person name="Huettel B."/>
            <person name="Barry K.W."/>
            <person name="Haridas S."/>
            <person name="Chen C."/>
            <person name="Bauer D."/>
            <person name="Andreopoulos W."/>
            <person name="Pangilinan J."/>
            <person name="LaButti K."/>
            <person name="Riley R."/>
            <person name="Lipzen A."/>
            <person name="Clum A."/>
            <person name="Drula E."/>
            <person name="Henrissat B."/>
            <person name="Kohler A."/>
            <person name="Grigoriev I.V."/>
            <person name="Martin F.M."/>
            <person name="Hacquard S."/>
        </authorList>
    </citation>
    <scope>NUCLEOTIDE SEQUENCE</scope>
    <source>
        <strain evidence="3">MPI-SDFR-AT-0120</strain>
    </source>
</reference>